<dbReference type="PROSITE" id="PS51257">
    <property type="entry name" value="PROKAR_LIPOPROTEIN"/>
    <property type="match status" value="1"/>
</dbReference>
<organism evidence="3 4">
    <name type="scientific">[Mycoplasma] phocae</name>
    <dbReference type="NCBI Taxonomy" id="142651"/>
    <lineage>
        <taxon>Bacteria</taxon>
        <taxon>Bacillati</taxon>
        <taxon>Mycoplasmatota</taxon>
        <taxon>Mycoplasmoidales</taxon>
        <taxon>Metamycoplasmataceae</taxon>
        <taxon>Metamycoplasma</taxon>
    </lineage>
</organism>
<dbReference type="AlphaFoldDB" id="A0A2Z5IRF3"/>
<name>A0A2Z5IRF3_9BACT</name>
<feature type="compositionally biased region" description="Gly residues" evidence="1">
    <location>
        <begin position="57"/>
        <end position="68"/>
    </location>
</feature>
<feature type="chain" id="PRO_5016358224" evidence="2">
    <location>
        <begin position="24"/>
        <end position="398"/>
    </location>
</feature>
<proteinExistence type="predicted"/>
<evidence type="ECO:0000313" key="3">
    <source>
        <dbReference type="EMBL" id="AXE61071.1"/>
    </source>
</evidence>
<dbReference type="Proteomes" id="UP000252477">
    <property type="component" value="Chromosome"/>
</dbReference>
<keyword evidence="2" id="KW-0732">Signal</keyword>
<evidence type="ECO:0000313" key="4">
    <source>
        <dbReference type="Proteomes" id="UP000252477"/>
    </source>
</evidence>
<reference evidence="3 4" key="1">
    <citation type="submission" date="2018-05" db="EMBL/GenBank/DDBJ databases">
        <title>Annotation of the Mycoplasma phocidae genome.</title>
        <authorList>
            <person name="Brown D.R."/>
            <person name="Kutish G.F."/>
            <person name="Frasca S.Jr."/>
        </authorList>
    </citation>
    <scope>NUCLEOTIDE SEQUENCE [LARGE SCALE GENOMIC DNA]</scope>
    <source>
        <strain evidence="3 4">105</strain>
    </source>
</reference>
<accession>A0A2Z5IRF3</accession>
<gene>
    <name evidence="3" type="ORF">DA803_03175</name>
</gene>
<dbReference type="RefSeq" id="WP_114191162.1">
    <property type="nucleotide sequence ID" value="NZ_CP029295.1"/>
</dbReference>
<dbReference type="KEGG" id="mpho:DA803_03175"/>
<dbReference type="EMBL" id="CP029295">
    <property type="protein sequence ID" value="AXE61071.1"/>
    <property type="molecule type" value="Genomic_DNA"/>
</dbReference>
<feature type="compositionally biased region" description="Basic and acidic residues" evidence="1">
    <location>
        <begin position="76"/>
        <end position="145"/>
    </location>
</feature>
<evidence type="ECO:0000256" key="2">
    <source>
        <dbReference type="SAM" id="SignalP"/>
    </source>
</evidence>
<feature type="region of interest" description="Disordered" evidence="1">
    <location>
        <begin position="29"/>
        <end position="145"/>
    </location>
</feature>
<evidence type="ECO:0000256" key="1">
    <source>
        <dbReference type="SAM" id="MobiDB-lite"/>
    </source>
</evidence>
<keyword evidence="4" id="KW-1185">Reference proteome</keyword>
<sequence length="398" mass="46275">MKKKNIKWWIALPVAITTLPLLAAACGNTSGKEMDKKPSPNIPDMNGETKPNPNNSGNGGQNQGGNGGNNNMTPPKPDDKNNQGDKGDNNNRPPKPNDDSVQREKERLEKEKQEQEKREKERLEKERIEREKQEQEKRERESPEIQKKVRKIQYLSLFELIYLGINDIANSEGSKIFSNPEPFKKFKNIDESKFILSKIRRGNSIQDFAELYNKELSRNKFPESELSKMIIDSVVNKKMNPIDLGDNFINEYIKYISGENQNFGEIILNLFVAQTPEISNNLVFFTLLLEYSNNNFSSFSKPQTNSEYYILSFKKYWETLAYLKNNDFYNYPYLYYIRRNLKDYNLEDGKKNPLFAKRKYKDLAKEVFTILDGAINNKISLTQEQISKINELVKKIES</sequence>
<protein>
    <submittedName>
        <fullName evidence="3">Uncharacterized protein</fullName>
    </submittedName>
</protein>
<feature type="signal peptide" evidence="2">
    <location>
        <begin position="1"/>
        <end position="23"/>
    </location>
</feature>